<sequence length="358" mass="38216">MPVATDVEPPVTPLTLADFDYTLPPERIAHEPARPRDSARLLHVHPGGLADRLVRDLPGLLRPGDVLVANDTRVFPAQLTALRGAARIGITLDRPRRDGAWKALARNARRLHAGDALAIAGAGMLTARVVDKHADGSVGLAFNLDGDDLMAAFHEAGALALPPYIDRPHGPLPSDSADYQTVFAQREGAVAAPTAGLHFTPALLAALDAAGVRRVTLTLHVGIGTFLPVRVERVADHRMHAERGEITAEAAAAINQARRDGGRVIAVGTTSLRLLESAAWPAGTVQPFRGETSLFILPGYGFKAVDRLLTNFHLPRSTLLMLVSAFSGRARILAAYEHAIVAGYRFHSYGDACFLEPG</sequence>
<comment type="function">
    <text evidence="13">Transfers and isomerizes the ribose moiety from AdoMet to the 7-aminomethyl group of 7-deazaguanine (preQ1-tRNA) to give epoxyqueuosine (oQ-tRNA).</text>
</comment>
<dbReference type="AlphaFoldDB" id="A0A2S6NLN1"/>
<comment type="subcellular location">
    <subcellularLocation>
        <location evidence="1 13">Cytoplasm</location>
    </subcellularLocation>
</comment>
<name>A0A2S6NLN1_RHOGL</name>
<dbReference type="OrthoDB" id="9805933at2"/>
<dbReference type="EC" id="2.4.99.17" evidence="10 13"/>
<dbReference type="PANTHER" id="PTHR30307">
    <property type="entry name" value="S-ADENOSYLMETHIONINE:TRNA RIBOSYLTRANSFERASE-ISOMERASE"/>
    <property type="match status" value="1"/>
</dbReference>
<evidence type="ECO:0000256" key="13">
    <source>
        <dbReference type="HAMAP-Rule" id="MF_00113"/>
    </source>
</evidence>
<dbReference type="HAMAP" id="MF_00113">
    <property type="entry name" value="QueA"/>
    <property type="match status" value="1"/>
</dbReference>
<dbReference type="InterPro" id="IPR036100">
    <property type="entry name" value="QueA_sf"/>
</dbReference>
<keyword evidence="14" id="KW-0413">Isomerase</keyword>
<reference evidence="14 15" key="1">
    <citation type="journal article" date="2018" name="Arch. Microbiol.">
        <title>New insights into the metabolic potential of the phototrophic purple bacterium Rhodopila globiformis DSM 161(T) from its draft genome sequence and evidence for a vanadium-dependent nitrogenase.</title>
        <authorList>
            <person name="Imhoff J.F."/>
            <person name="Rahn T."/>
            <person name="Kunzel S."/>
            <person name="Neulinger S.C."/>
        </authorList>
    </citation>
    <scope>NUCLEOTIDE SEQUENCE [LARGE SCALE GENOMIC DNA]</scope>
    <source>
        <strain evidence="14 15">DSM 161</strain>
    </source>
</reference>
<evidence type="ECO:0000256" key="8">
    <source>
        <dbReference type="ARBA" id="ARBA00052751"/>
    </source>
</evidence>
<dbReference type="Pfam" id="PF02547">
    <property type="entry name" value="Queuosine_synth"/>
    <property type="match status" value="1"/>
</dbReference>
<dbReference type="EMBL" id="NHRY01000058">
    <property type="protein sequence ID" value="PPQ36401.1"/>
    <property type="molecule type" value="Genomic_DNA"/>
</dbReference>
<gene>
    <name evidence="13" type="primary">queA</name>
    <name evidence="14" type="ORF">CCS01_05210</name>
</gene>
<accession>A0A2S6NLN1</accession>
<keyword evidence="6 13" id="KW-0949">S-adenosyl-L-methionine</keyword>
<dbReference type="InterPro" id="IPR042118">
    <property type="entry name" value="QueA_dom1"/>
</dbReference>
<dbReference type="InterPro" id="IPR003699">
    <property type="entry name" value="QueA"/>
</dbReference>
<comment type="caution">
    <text evidence="14">The sequence shown here is derived from an EMBL/GenBank/DDBJ whole genome shotgun (WGS) entry which is preliminary data.</text>
</comment>
<evidence type="ECO:0000313" key="14">
    <source>
        <dbReference type="EMBL" id="PPQ36401.1"/>
    </source>
</evidence>
<comment type="similarity">
    <text evidence="9 13">Belongs to the QueA family.</text>
</comment>
<organism evidence="14 15">
    <name type="scientific">Rhodopila globiformis</name>
    <name type="common">Rhodopseudomonas globiformis</name>
    <dbReference type="NCBI Taxonomy" id="1071"/>
    <lineage>
        <taxon>Bacteria</taxon>
        <taxon>Pseudomonadati</taxon>
        <taxon>Pseudomonadota</taxon>
        <taxon>Alphaproteobacteria</taxon>
        <taxon>Acetobacterales</taxon>
        <taxon>Acetobacteraceae</taxon>
        <taxon>Rhodopila</taxon>
    </lineage>
</organism>
<dbReference type="SUPFAM" id="SSF111337">
    <property type="entry name" value="QueA-like"/>
    <property type="match status" value="1"/>
</dbReference>
<evidence type="ECO:0000256" key="6">
    <source>
        <dbReference type="ARBA" id="ARBA00022691"/>
    </source>
</evidence>
<evidence type="ECO:0000256" key="2">
    <source>
        <dbReference type="ARBA" id="ARBA00004691"/>
    </source>
</evidence>
<keyword evidence="5 13" id="KW-0808">Transferase</keyword>
<evidence type="ECO:0000256" key="12">
    <source>
        <dbReference type="ARBA" id="ARBA00076160"/>
    </source>
</evidence>
<dbReference type="GO" id="GO:0008616">
    <property type="term" value="P:tRNA queuosine(34) biosynthetic process"/>
    <property type="evidence" value="ECO:0007669"/>
    <property type="project" value="UniProtKB-UniRule"/>
</dbReference>
<dbReference type="GO" id="GO:0051075">
    <property type="term" value="F:S-adenosylmethionine:tRNA ribosyltransferase-isomerase activity"/>
    <property type="evidence" value="ECO:0007669"/>
    <property type="project" value="UniProtKB-EC"/>
</dbReference>
<comment type="subunit">
    <text evidence="3 13">Monomer.</text>
</comment>
<dbReference type="PANTHER" id="PTHR30307:SF0">
    <property type="entry name" value="S-ADENOSYLMETHIONINE:TRNA RIBOSYLTRANSFERASE-ISOMERASE"/>
    <property type="match status" value="1"/>
</dbReference>
<proteinExistence type="inferred from homology"/>
<dbReference type="InterPro" id="IPR042119">
    <property type="entry name" value="QueA_dom2"/>
</dbReference>
<evidence type="ECO:0000256" key="3">
    <source>
        <dbReference type="ARBA" id="ARBA00011245"/>
    </source>
</evidence>
<dbReference type="Gene3D" id="3.40.1780.10">
    <property type="entry name" value="QueA-like"/>
    <property type="match status" value="2"/>
</dbReference>
<evidence type="ECO:0000313" key="15">
    <source>
        <dbReference type="Proteomes" id="UP000239724"/>
    </source>
</evidence>
<evidence type="ECO:0000256" key="10">
    <source>
        <dbReference type="ARBA" id="ARBA00066503"/>
    </source>
</evidence>
<comment type="catalytic activity">
    <reaction evidence="8 13">
        <text>7-aminomethyl-7-carbaguanosine(34) in tRNA + S-adenosyl-L-methionine = epoxyqueuosine(34) in tRNA + adenine + L-methionine + 2 H(+)</text>
        <dbReference type="Rhea" id="RHEA:32155"/>
        <dbReference type="Rhea" id="RHEA-COMP:10342"/>
        <dbReference type="Rhea" id="RHEA-COMP:18582"/>
        <dbReference type="ChEBI" id="CHEBI:15378"/>
        <dbReference type="ChEBI" id="CHEBI:16708"/>
        <dbReference type="ChEBI" id="CHEBI:57844"/>
        <dbReference type="ChEBI" id="CHEBI:59789"/>
        <dbReference type="ChEBI" id="CHEBI:82833"/>
        <dbReference type="ChEBI" id="CHEBI:194443"/>
        <dbReference type="EC" id="2.4.99.17"/>
    </reaction>
</comment>
<dbReference type="NCBIfam" id="NF001140">
    <property type="entry name" value="PRK00147.1"/>
    <property type="match status" value="1"/>
</dbReference>
<dbReference type="GO" id="GO:0005737">
    <property type="term" value="C:cytoplasm"/>
    <property type="evidence" value="ECO:0007669"/>
    <property type="project" value="UniProtKB-SubCell"/>
</dbReference>
<keyword evidence="4 13" id="KW-0963">Cytoplasm</keyword>
<keyword evidence="15" id="KW-1185">Reference proteome</keyword>
<evidence type="ECO:0000256" key="7">
    <source>
        <dbReference type="ARBA" id="ARBA00022785"/>
    </source>
</evidence>
<dbReference type="Gene3D" id="2.40.10.240">
    <property type="entry name" value="QueA-like"/>
    <property type="match status" value="1"/>
</dbReference>
<protein>
    <recommendedName>
        <fullName evidence="11 13">S-adenosylmethionine:tRNA ribosyltransferase-isomerase</fullName>
        <ecNumber evidence="10 13">2.4.99.17</ecNumber>
    </recommendedName>
    <alternativeName>
        <fullName evidence="12 13">Queuosine biosynthesis protein QueA</fullName>
    </alternativeName>
</protein>
<evidence type="ECO:0000256" key="1">
    <source>
        <dbReference type="ARBA" id="ARBA00004496"/>
    </source>
</evidence>
<dbReference type="FunFam" id="3.40.1780.10:FF:000001">
    <property type="entry name" value="S-adenosylmethionine:tRNA ribosyltransferase-isomerase"/>
    <property type="match status" value="1"/>
</dbReference>
<dbReference type="NCBIfam" id="TIGR00113">
    <property type="entry name" value="queA"/>
    <property type="match status" value="1"/>
</dbReference>
<comment type="pathway">
    <text evidence="2 13">tRNA modification; tRNA-queuosine biosynthesis.</text>
</comment>
<dbReference type="Proteomes" id="UP000239724">
    <property type="component" value="Unassembled WGS sequence"/>
</dbReference>
<evidence type="ECO:0000256" key="5">
    <source>
        <dbReference type="ARBA" id="ARBA00022679"/>
    </source>
</evidence>
<evidence type="ECO:0000256" key="4">
    <source>
        <dbReference type="ARBA" id="ARBA00022490"/>
    </source>
</evidence>
<dbReference type="RefSeq" id="WP_104517792.1">
    <property type="nucleotide sequence ID" value="NZ_NHRY01000058.1"/>
</dbReference>
<evidence type="ECO:0000256" key="9">
    <source>
        <dbReference type="ARBA" id="ARBA00061210"/>
    </source>
</evidence>
<dbReference type="UniPathway" id="UPA00392"/>
<evidence type="ECO:0000256" key="11">
    <source>
        <dbReference type="ARBA" id="ARBA00069325"/>
    </source>
</evidence>
<keyword evidence="7 13" id="KW-0671">Queuosine biosynthesis</keyword>